<keyword evidence="3" id="KW-1185">Reference proteome</keyword>
<dbReference type="AlphaFoldDB" id="A0A914H9K6"/>
<feature type="transmembrane region" description="Helical" evidence="2">
    <location>
        <begin position="21"/>
        <end position="40"/>
    </location>
</feature>
<evidence type="ECO:0000256" key="2">
    <source>
        <dbReference type="SAM" id="Phobius"/>
    </source>
</evidence>
<organism evidence="3 4">
    <name type="scientific">Globodera rostochiensis</name>
    <name type="common">Golden nematode worm</name>
    <name type="synonym">Heterodera rostochiensis</name>
    <dbReference type="NCBI Taxonomy" id="31243"/>
    <lineage>
        <taxon>Eukaryota</taxon>
        <taxon>Metazoa</taxon>
        <taxon>Ecdysozoa</taxon>
        <taxon>Nematoda</taxon>
        <taxon>Chromadorea</taxon>
        <taxon>Rhabditida</taxon>
        <taxon>Tylenchina</taxon>
        <taxon>Tylenchomorpha</taxon>
        <taxon>Tylenchoidea</taxon>
        <taxon>Heteroderidae</taxon>
        <taxon>Heteroderinae</taxon>
        <taxon>Globodera</taxon>
    </lineage>
</organism>
<accession>A0A914H9K6</accession>
<keyword evidence="2" id="KW-0472">Membrane</keyword>
<keyword evidence="2" id="KW-1133">Transmembrane helix</keyword>
<sequence>MSDNPKKVGKRLKKIFVCDDVLFGVFAFCGPFVLGLKVALISDRFDFLVDAHFNSKEWSLGNLEICRADDRKGAEIVKRFGNDGKRRLPIPEDPLPDNVIEFELIRISYIDRSVIDFLRRIRRLFDSKGAILFIETASDQNQIWEIIWEKIWPFFNDNICGISFYSNLDRLRQFSPAFLGDCPKLRACESFGLFPEFPADDSADASPCQALAKWLQTPRGDGHPKMLDCEFCSTEMEGLKMAFANSTSPVNFIIKLWNLSSDGIVPFELANILTGERLAFRHFKGVLWLLIRCPIERDEDKWAELEKSAVEWKWSRHWNRISISLQDCAFYSSKEMVLQMPPTQKGGRKRRRLNEDEYQT</sequence>
<protein>
    <submittedName>
        <fullName evidence="4">Uncharacterized protein</fullName>
    </submittedName>
</protein>
<name>A0A914H9K6_GLORO</name>
<feature type="region of interest" description="Disordered" evidence="1">
    <location>
        <begin position="341"/>
        <end position="360"/>
    </location>
</feature>
<reference evidence="4" key="1">
    <citation type="submission" date="2022-11" db="UniProtKB">
        <authorList>
            <consortium name="WormBaseParasite"/>
        </authorList>
    </citation>
    <scope>IDENTIFICATION</scope>
</reference>
<proteinExistence type="predicted"/>
<keyword evidence="2" id="KW-0812">Transmembrane</keyword>
<evidence type="ECO:0000313" key="4">
    <source>
        <dbReference type="WBParaSite" id="Gr19_v10_g15476.t1"/>
    </source>
</evidence>
<dbReference type="WBParaSite" id="Gr19_v10_g15476.t1">
    <property type="protein sequence ID" value="Gr19_v10_g15476.t1"/>
    <property type="gene ID" value="Gr19_v10_g15476"/>
</dbReference>
<dbReference type="Proteomes" id="UP000887572">
    <property type="component" value="Unplaced"/>
</dbReference>
<evidence type="ECO:0000256" key="1">
    <source>
        <dbReference type="SAM" id="MobiDB-lite"/>
    </source>
</evidence>
<evidence type="ECO:0000313" key="3">
    <source>
        <dbReference type="Proteomes" id="UP000887572"/>
    </source>
</evidence>